<evidence type="ECO:0000256" key="6">
    <source>
        <dbReference type="SAM" id="MobiDB-lite"/>
    </source>
</evidence>
<feature type="domain" description="Peptidase metallopeptidase" evidence="8">
    <location>
        <begin position="42"/>
        <end position="221"/>
    </location>
</feature>
<dbReference type="InterPro" id="IPR013783">
    <property type="entry name" value="Ig-like_fold"/>
</dbReference>
<evidence type="ECO:0000313" key="9">
    <source>
        <dbReference type="EMBL" id="MEK8030848.1"/>
    </source>
</evidence>
<dbReference type="Gene3D" id="2.60.40.10">
    <property type="entry name" value="Immunoglobulins"/>
    <property type="match status" value="1"/>
</dbReference>
<organism evidence="9 10">
    <name type="scientific">Ideonella lacteola</name>
    <dbReference type="NCBI Taxonomy" id="2984193"/>
    <lineage>
        <taxon>Bacteria</taxon>
        <taxon>Pseudomonadati</taxon>
        <taxon>Pseudomonadota</taxon>
        <taxon>Betaproteobacteria</taxon>
        <taxon>Burkholderiales</taxon>
        <taxon>Sphaerotilaceae</taxon>
        <taxon>Ideonella</taxon>
    </lineage>
</organism>
<dbReference type="GO" id="GO:0008237">
    <property type="term" value="F:metallopeptidase activity"/>
    <property type="evidence" value="ECO:0007669"/>
    <property type="project" value="UniProtKB-KW"/>
</dbReference>
<dbReference type="EMBL" id="JBBUTG010000004">
    <property type="protein sequence ID" value="MEK8030848.1"/>
    <property type="molecule type" value="Genomic_DNA"/>
</dbReference>
<dbReference type="Gene3D" id="3.40.390.10">
    <property type="entry name" value="Collagenase (Catalytic Domain)"/>
    <property type="match status" value="1"/>
</dbReference>
<dbReference type="PRINTS" id="PR00138">
    <property type="entry name" value="MATRIXIN"/>
</dbReference>
<name>A0ABU9BLK8_9BURK</name>
<comment type="caution">
    <text evidence="9">The sequence shown here is derived from an EMBL/GenBank/DDBJ whole genome shotgun (WGS) entry which is preliminary data.</text>
</comment>
<evidence type="ECO:0000259" key="8">
    <source>
        <dbReference type="SMART" id="SM00235"/>
    </source>
</evidence>
<keyword evidence="10" id="KW-1185">Reference proteome</keyword>
<reference evidence="9 10" key="1">
    <citation type="submission" date="2024-04" db="EMBL/GenBank/DDBJ databases">
        <title>Novel species of the genus Ideonella isolated from streams.</title>
        <authorList>
            <person name="Lu H."/>
        </authorList>
    </citation>
    <scope>NUCLEOTIDE SEQUENCE [LARGE SCALE GENOMIC DNA]</scope>
    <source>
        <strain evidence="9 10">DXS29W</strain>
    </source>
</reference>
<feature type="chain" id="PRO_5046317031" evidence="7">
    <location>
        <begin position="34"/>
        <end position="353"/>
    </location>
</feature>
<dbReference type="PANTHER" id="PTHR10201">
    <property type="entry name" value="MATRIX METALLOPROTEINASE"/>
    <property type="match status" value="1"/>
</dbReference>
<dbReference type="SMART" id="SM00235">
    <property type="entry name" value="ZnMc"/>
    <property type="match status" value="1"/>
</dbReference>
<feature type="region of interest" description="Disordered" evidence="6">
    <location>
        <begin position="221"/>
        <end position="241"/>
    </location>
</feature>
<dbReference type="InterPro" id="IPR006026">
    <property type="entry name" value="Peptidase_Metallo"/>
</dbReference>
<dbReference type="InterPro" id="IPR021190">
    <property type="entry name" value="Pept_M10A"/>
</dbReference>
<evidence type="ECO:0000256" key="1">
    <source>
        <dbReference type="ARBA" id="ARBA00022670"/>
    </source>
</evidence>
<evidence type="ECO:0000256" key="5">
    <source>
        <dbReference type="ARBA" id="ARBA00023049"/>
    </source>
</evidence>
<keyword evidence="4" id="KW-0862">Zinc</keyword>
<dbReference type="Proteomes" id="UP001371218">
    <property type="component" value="Unassembled WGS sequence"/>
</dbReference>
<feature type="signal peptide" evidence="7">
    <location>
        <begin position="1"/>
        <end position="33"/>
    </location>
</feature>
<dbReference type="EC" id="3.4.24.-" evidence="9"/>
<dbReference type="PROSITE" id="PS51318">
    <property type="entry name" value="TAT"/>
    <property type="match status" value="1"/>
</dbReference>
<dbReference type="InterPro" id="IPR024079">
    <property type="entry name" value="MetalloPept_cat_dom_sf"/>
</dbReference>
<keyword evidence="3 9" id="KW-0378">Hydrolase</keyword>
<accession>A0ABU9BLK8</accession>
<dbReference type="InterPro" id="IPR011635">
    <property type="entry name" value="CARDB"/>
</dbReference>
<evidence type="ECO:0000256" key="7">
    <source>
        <dbReference type="SAM" id="SignalP"/>
    </source>
</evidence>
<evidence type="ECO:0000256" key="3">
    <source>
        <dbReference type="ARBA" id="ARBA00022801"/>
    </source>
</evidence>
<dbReference type="InterPro" id="IPR001818">
    <property type="entry name" value="Pept_M10_metallopeptidase"/>
</dbReference>
<keyword evidence="5 9" id="KW-0482">Metalloprotease</keyword>
<proteinExistence type="predicted"/>
<sequence>MNTTHQTTRARRGLPKAAAAIGLLAMAASAAQAATWLECEGNKIKWNNNWTNMYISTTSFPAGSTWDSDLQNAMWHWNNVKGSSFNFYVGRDTDGSHAKDNGTNEIYLHGTEVGSALAVTFSRYHCYWLFGYQYGRDEADIAFNSNLGWNTGKLDYANLGSPYNFELVALHELGHALGLGHSDGVQATMNSYYANGGPLGYAKEVDPLPDDRSGVRALYPDGTTETDVAGSPFQRTGSGTSGLVSSPTLAARGSTVNIGYTFANLGTSSATFNLGFYLSTNNIISTGDRLLGSNTGAWASAGAIGTFTRSLTIPADVAPGTYYLGFLVDKDSGLAEANESNNGQPMPRAITVY</sequence>
<evidence type="ECO:0000313" key="10">
    <source>
        <dbReference type="Proteomes" id="UP001371218"/>
    </source>
</evidence>
<dbReference type="PANTHER" id="PTHR10201:SF323">
    <property type="entry name" value="MATRIX METALLOPROTEINASE-21"/>
    <property type="match status" value="1"/>
</dbReference>
<dbReference type="RefSeq" id="WP_341425219.1">
    <property type="nucleotide sequence ID" value="NZ_JBBUTG010000004.1"/>
</dbReference>
<dbReference type="InterPro" id="IPR006311">
    <property type="entry name" value="TAT_signal"/>
</dbReference>
<gene>
    <name evidence="9" type="ORF">AACH06_08490</name>
</gene>
<dbReference type="SUPFAM" id="SSF55486">
    <property type="entry name" value="Metalloproteases ('zincins'), catalytic domain"/>
    <property type="match status" value="1"/>
</dbReference>
<evidence type="ECO:0000256" key="2">
    <source>
        <dbReference type="ARBA" id="ARBA00022723"/>
    </source>
</evidence>
<keyword evidence="2" id="KW-0479">Metal-binding</keyword>
<dbReference type="CDD" id="cd04279">
    <property type="entry name" value="ZnMc_MMP_like_1"/>
    <property type="match status" value="1"/>
</dbReference>
<evidence type="ECO:0000256" key="4">
    <source>
        <dbReference type="ARBA" id="ARBA00022833"/>
    </source>
</evidence>
<keyword evidence="1" id="KW-0645">Protease</keyword>
<dbReference type="Pfam" id="PF00413">
    <property type="entry name" value="Peptidase_M10"/>
    <property type="match status" value="1"/>
</dbReference>
<dbReference type="Pfam" id="PF07705">
    <property type="entry name" value="CARDB"/>
    <property type="match status" value="1"/>
</dbReference>
<keyword evidence="7" id="KW-0732">Signal</keyword>
<protein>
    <submittedName>
        <fullName evidence="9">Matrixin family metalloprotease</fullName>
        <ecNumber evidence="9">3.4.24.-</ecNumber>
    </submittedName>
</protein>